<dbReference type="EMBL" id="SOAU01000001">
    <property type="protein sequence ID" value="TDT14798.1"/>
    <property type="molecule type" value="Genomic_DNA"/>
</dbReference>
<organism evidence="2 3">
    <name type="scientific">Ilumatobacter fluminis</name>
    <dbReference type="NCBI Taxonomy" id="467091"/>
    <lineage>
        <taxon>Bacteria</taxon>
        <taxon>Bacillati</taxon>
        <taxon>Actinomycetota</taxon>
        <taxon>Acidimicrobiia</taxon>
        <taxon>Acidimicrobiales</taxon>
        <taxon>Ilumatobacteraceae</taxon>
        <taxon>Ilumatobacter</taxon>
    </lineage>
</organism>
<accession>A0A4V6Q1V1</accession>
<evidence type="ECO:0000313" key="3">
    <source>
        <dbReference type="Proteomes" id="UP000294558"/>
    </source>
</evidence>
<comment type="caution">
    <text evidence="2">The sequence shown here is derived from an EMBL/GenBank/DDBJ whole genome shotgun (WGS) entry which is preliminary data.</text>
</comment>
<dbReference type="Proteomes" id="UP000294558">
    <property type="component" value="Unassembled WGS sequence"/>
</dbReference>
<reference evidence="2 3" key="1">
    <citation type="submission" date="2019-03" db="EMBL/GenBank/DDBJ databases">
        <title>Sequencing the genomes of 1000 actinobacteria strains.</title>
        <authorList>
            <person name="Klenk H.-P."/>
        </authorList>
    </citation>
    <scope>NUCLEOTIDE SEQUENCE [LARGE SCALE GENOMIC DNA]</scope>
    <source>
        <strain evidence="2 3">DSM 18936</strain>
    </source>
</reference>
<feature type="compositionally biased region" description="Polar residues" evidence="1">
    <location>
        <begin position="106"/>
        <end position="120"/>
    </location>
</feature>
<dbReference type="AlphaFoldDB" id="A0A4V6Q1V1"/>
<feature type="compositionally biased region" description="Polar residues" evidence="1">
    <location>
        <begin position="73"/>
        <end position="85"/>
    </location>
</feature>
<feature type="region of interest" description="Disordered" evidence="1">
    <location>
        <begin position="1"/>
        <end position="208"/>
    </location>
</feature>
<feature type="compositionally biased region" description="Low complexity" evidence="1">
    <location>
        <begin position="22"/>
        <end position="43"/>
    </location>
</feature>
<proteinExistence type="predicted"/>
<protein>
    <submittedName>
        <fullName evidence="2">Uncharacterized protein</fullName>
    </submittedName>
</protein>
<evidence type="ECO:0000256" key="1">
    <source>
        <dbReference type="SAM" id="MobiDB-lite"/>
    </source>
</evidence>
<feature type="region of interest" description="Disordered" evidence="1">
    <location>
        <begin position="237"/>
        <end position="260"/>
    </location>
</feature>
<keyword evidence="3" id="KW-1185">Reference proteome</keyword>
<gene>
    <name evidence="2" type="ORF">BDK89_0355</name>
</gene>
<evidence type="ECO:0000313" key="2">
    <source>
        <dbReference type="EMBL" id="TDT14798.1"/>
    </source>
</evidence>
<feature type="compositionally biased region" description="Basic and acidic residues" evidence="1">
    <location>
        <begin position="1"/>
        <end position="18"/>
    </location>
</feature>
<sequence>MSSVERHHDGTSSTDSHRTTRGRSTAANASASSASTTSTVARRIGASWPSMEAITASRCGPTTATASPATSSIRTGTSCRANRSTAAAVGSLHPSAAMGRPDRSSTRGASTSDATPTSTVPGGRRSRWARRSAGATRSRSRSKRRRSSADPASGAWIAPAPPRSGPERTVPAPTISSRLQPASTTDPGTSGTHPSATSPSTQSGDRPAVWMIDASPVGPTSISAWWASRVGSAMLRSPEARPSHRRPVPSGCSQPASGPAVQRIVIDDSTTLGKVVHRPIRKAEANKSRNRR</sequence>
<feature type="compositionally biased region" description="Low complexity" evidence="1">
    <location>
        <begin position="61"/>
        <end position="72"/>
    </location>
</feature>
<feature type="compositionally biased region" description="Polar residues" evidence="1">
    <location>
        <begin position="174"/>
        <end position="204"/>
    </location>
</feature>
<name>A0A4V6Q1V1_9ACTN</name>